<keyword evidence="3" id="KW-0378">Hydrolase</keyword>
<proteinExistence type="inferred from homology"/>
<dbReference type="Pfam" id="PF00877">
    <property type="entry name" value="NLPC_P60"/>
    <property type="match status" value="1"/>
</dbReference>
<sequence>GRGWHGGAGGAGGLAGGFEPVSDARLIPANARVAAEHLRGSVAAPRYSGGAARLLLPAVADLLHAPGGRRQRQVVSGEAARVYEDHNGWSFVQLERDGYVGYLRSDALTEAEAPSHWVSARMTHVYPEPDLKAPELYALSHRSRVRVLAEVGRFVQTPLGYVAKAHILPLECRADDPVSVAETYLGTPYLWGGNSSFGIDCSGLVQAGCHACGLTCPGDSDLQLAELGRELDPDAALRRGDLVFWKGHVAWVADEARLIHANAGSMAVAYEGIDTAIERIALQGDGAVLMRKRLKI</sequence>
<dbReference type="InterPro" id="IPR038765">
    <property type="entry name" value="Papain-like_cys_pep_sf"/>
</dbReference>
<evidence type="ECO:0000256" key="3">
    <source>
        <dbReference type="ARBA" id="ARBA00022801"/>
    </source>
</evidence>
<dbReference type="PANTHER" id="PTHR47359:SF3">
    <property type="entry name" value="NLP_P60 DOMAIN-CONTAINING PROTEIN-RELATED"/>
    <property type="match status" value="1"/>
</dbReference>
<evidence type="ECO:0000313" key="6">
    <source>
        <dbReference type="EMBL" id="VAW00362.1"/>
    </source>
</evidence>
<dbReference type="EMBL" id="UOEG01000206">
    <property type="protein sequence ID" value="VAW00362.1"/>
    <property type="molecule type" value="Genomic_DNA"/>
</dbReference>
<dbReference type="AlphaFoldDB" id="A0A3B0SCK3"/>
<organism evidence="6">
    <name type="scientific">hydrothermal vent metagenome</name>
    <dbReference type="NCBI Taxonomy" id="652676"/>
    <lineage>
        <taxon>unclassified sequences</taxon>
        <taxon>metagenomes</taxon>
        <taxon>ecological metagenomes</taxon>
    </lineage>
</organism>
<evidence type="ECO:0000256" key="1">
    <source>
        <dbReference type="ARBA" id="ARBA00007074"/>
    </source>
</evidence>
<keyword evidence="6" id="KW-0449">Lipoprotein</keyword>
<dbReference type="InterPro" id="IPR051794">
    <property type="entry name" value="PG_Endopeptidase_C40"/>
</dbReference>
<name>A0A3B0SCK3_9ZZZZ</name>
<dbReference type="PROSITE" id="PS51935">
    <property type="entry name" value="NLPC_P60"/>
    <property type="match status" value="1"/>
</dbReference>
<dbReference type="GO" id="GO:0006508">
    <property type="term" value="P:proteolysis"/>
    <property type="evidence" value="ECO:0007669"/>
    <property type="project" value="UniProtKB-KW"/>
</dbReference>
<keyword evidence="2" id="KW-0645">Protease</keyword>
<dbReference type="SUPFAM" id="SSF54001">
    <property type="entry name" value="Cysteine proteinases"/>
    <property type="match status" value="1"/>
</dbReference>
<dbReference type="InterPro" id="IPR000064">
    <property type="entry name" value="NLP_P60_dom"/>
</dbReference>
<evidence type="ECO:0000256" key="2">
    <source>
        <dbReference type="ARBA" id="ARBA00022670"/>
    </source>
</evidence>
<dbReference type="Gene3D" id="3.90.1720.10">
    <property type="entry name" value="endopeptidase domain like (from Nostoc punctiforme)"/>
    <property type="match status" value="1"/>
</dbReference>
<evidence type="ECO:0000259" key="5">
    <source>
        <dbReference type="PROSITE" id="PS51935"/>
    </source>
</evidence>
<dbReference type="Pfam" id="PF18348">
    <property type="entry name" value="SH3_16"/>
    <property type="match status" value="1"/>
</dbReference>
<evidence type="ECO:0000256" key="4">
    <source>
        <dbReference type="ARBA" id="ARBA00022807"/>
    </source>
</evidence>
<keyword evidence="4" id="KW-0788">Thiol protease</keyword>
<dbReference type="InterPro" id="IPR041382">
    <property type="entry name" value="SH3_16"/>
</dbReference>
<feature type="non-terminal residue" evidence="6">
    <location>
        <position position="1"/>
    </location>
</feature>
<dbReference type="PANTHER" id="PTHR47359">
    <property type="entry name" value="PEPTIDOGLYCAN DL-ENDOPEPTIDASE CWLO"/>
    <property type="match status" value="1"/>
</dbReference>
<gene>
    <name evidence="6" type="ORF">MNBD_ALPHA07-1613</name>
</gene>
<accession>A0A3B0SCK3</accession>
<feature type="domain" description="NlpC/P60" evidence="5">
    <location>
        <begin position="171"/>
        <end position="295"/>
    </location>
</feature>
<protein>
    <submittedName>
        <fullName evidence="6">NLP/P60 family lipoprotein</fullName>
    </submittedName>
</protein>
<comment type="similarity">
    <text evidence="1">Belongs to the peptidase C40 family.</text>
</comment>
<reference evidence="6" key="1">
    <citation type="submission" date="2018-06" db="EMBL/GenBank/DDBJ databases">
        <authorList>
            <person name="Zhirakovskaya E."/>
        </authorList>
    </citation>
    <scope>NUCLEOTIDE SEQUENCE</scope>
</reference>
<dbReference type="GO" id="GO:0008234">
    <property type="term" value="F:cysteine-type peptidase activity"/>
    <property type="evidence" value="ECO:0007669"/>
    <property type="project" value="UniProtKB-KW"/>
</dbReference>